<dbReference type="GO" id="GO:0030154">
    <property type="term" value="P:cell differentiation"/>
    <property type="evidence" value="ECO:0007669"/>
    <property type="project" value="UniProtKB-KW"/>
</dbReference>
<evidence type="ECO:0000256" key="2">
    <source>
        <dbReference type="ARBA" id="ARBA00022473"/>
    </source>
</evidence>
<keyword evidence="12" id="KW-0723">Serine/threonine-protein kinase</keyword>
<dbReference type="InterPro" id="IPR008271">
    <property type="entry name" value="Ser/Thr_kinase_AS"/>
</dbReference>
<dbReference type="PROSITE" id="PS00107">
    <property type="entry name" value="PROTEIN_KINASE_ATP"/>
    <property type="match status" value="1"/>
</dbReference>
<evidence type="ECO:0000259" key="13">
    <source>
        <dbReference type="PROSITE" id="PS50011"/>
    </source>
</evidence>
<reference evidence="14" key="1">
    <citation type="journal article" date="2023" name="Mol. Biol. Evol.">
        <title>Third-Generation Sequencing Reveals the Adaptive Role of the Epigenome in Three Deep-Sea Polychaetes.</title>
        <authorList>
            <person name="Perez M."/>
            <person name="Aroh O."/>
            <person name="Sun Y."/>
            <person name="Lan Y."/>
            <person name="Juniper S.K."/>
            <person name="Young C.R."/>
            <person name="Angers B."/>
            <person name="Qian P.Y."/>
        </authorList>
    </citation>
    <scope>NUCLEOTIDE SEQUENCE</scope>
    <source>
        <strain evidence="14">R07B-5</strain>
    </source>
</reference>
<dbReference type="PIRSF" id="PIRSF000654">
    <property type="entry name" value="Integrin-linked_kinase"/>
    <property type="match status" value="1"/>
</dbReference>
<comment type="cofactor">
    <cofactor evidence="1">
        <name>Mg(2+)</name>
        <dbReference type="ChEBI" id="CHEBI:18420"/>
    </cofactor>
</comment>
<dbReference type="SMART" id="SM00220">
    <property type="entry name" value="S_TKc"/>
    <property type="match status" value="1"/>
</dbReference>
<dbReference type="GO" id="GO:0000287">
    <property type="term" value="F:magnesium ion binding"/>
    <property type="evidence" value="ECO:0007669"/>
    <property type="project" value="UniProtKB-ARBA"/>
</dbReference>
<organism evidence="14 15">
    <name type="scientific">Ridgeia piscesae</name>
    <name type="common">Tubeworm</name>
    <dbReference type="NCBI Taxonomy" id="27915"/>
    <lineage>
        <taxon>Eukaryota</taxon>
        <taxon>Metazoa</taxon>
        <taxon>Spiralia</taxon>
        <taxon>Lophotrochozoa</taxon>
        <taxon>Annelida</taxon>
        <taxon>Polychaeta</taxon>
        <taxon>Sedentaria</taxon>
        <taxon>Canalipalpata</taxon>
        <taxon>Sabellida</taxon>
        <taxon>Siboglinidae</taxon>
        <taxon>Ridgeia</taxon>
    </lineage>
</organism>
<dbReference type="GO" id="GO:0000226">
    <property type="term" value="P:microtubule cytoskeleton organization"/>
    <property type="evidence" value="ECO:0007669"/>
    <property type="project" value="TreeGrafter"/>
</dbReference>
<dbReference type="GO" id="GO:0050321">
    <property type="term" value="F:tau-protein kinase activity"/>
    <property type="evidence" value="ECO:0007669"/>
    <property type="project" value="TreeGrafter"/>
</dbReference>
<keyword evidence="2" id="KW-0217">Developmental protein</keyword>
<keyword evidence="7 11" id="KW-0067">ATP-binding</keyword>
<evidence type="ECO:0000256" key="12">
    <source>
        <dbReference type="RuleBase" id="RU000304"/>
    </source>
</evidence>
<evidence type="ECO:0000256" key="8">
    <source>
        <dbReference type="ARBA" id="ARBA00022842"/>
    </source>
</evidence>
<evidence type="ECO:0000256" key="3">
    <source>
        <dbReference type="ARBA" id="ARBA00022553"/>
    </source>
</evidence>
<dbReference type="Pfam" id="PF00069">
    <property type="entry name" value="Pkinase"/>
    <property type="match status" value="1"/>
</dbReference>
<dbReference type="PANTHER" id="PTHR24346">
    <property type="entry name" value="MAP/MICROTUBULE AFFINITY-REGULATING KINASE"/>
    <property type="match status" value="1"/>
</dbReference>
<evidence type="ECO:0000256" key="11">
    <source>
        <dbReference type="PROSITE-ProRule" id="PRU10141"/>
    </source>
</evidence>
<keyword evidence="10" id="KW-0744">Spermatogenesis</keyword>
<dbReference type="FunFam" id="1.10.510.10:FF:000571">
    <property type="entry name" value="Maternal embryonic leucine zipper kinase"/>
    <property type="match status" value="1"/>
</dbReference>
<evidence type="ECO:0000256" key="4">
    <source>
        <dbReference type="ARBA" id="ARBA00022723"/>
    </source>
</evidence>
<dbReference type="GO" id="GO:0005737">
    <property type="term" value="C:cytoplasm"/>
    <property type="evidence" value="ECO:0007669"/>
    <property type="project" value="TreeGrafter"/>
</dbReference>
<protein>
    <recommendedName>
        <fullName evidence="13">Protein kinase domain-containing protein</fullName>
    </recommendedName>
</protein>
<comment type="similarity">
    <text evidence="12">Belongs to the protein kinase superfamily.</text>
</comment>
<dbReference type="AlphaFoldDB" id="A0AAD9KPT2"/>
<evidence type="ECO:0000256" key="10">
    <source>
        <dbReference type="ARBA" id="ARBA00022871"/>
    </source>
</evidence>
<keyword evidence="8" id="KW-0460">Magnesium</keyword>
<keyword evidence="9" id="KW-0832">Ubl conjugation</keyword>
<keyword evidence="6" id="KW-0221">Differentiation</keyword>
<dbReference type="InterPro" id="IPR000719">
    <property type="entry name" value="Prot_kinase_dom"/>
</dbReference>
<feature type="domain" description="Protein kinase" evidence="13">
    <location>
        <begin position="64"/>
        <end position="320"/>
    </location>
</feature>
<evidence type="ECO:0000256" key="1">
    <source>
        <dbReference type="ARBA" id="ARBA00001946"/>
    </source>
</evidence>
<keyword evidence="15" id="KW-1185">Reference proteome</keyword>
<evidence type="ECO:0000313" key="14">
    <source>
        <dbReference type="EMBL" id="KAK2175109.1"/>
    </source>
</evidence>
<evidence type="ECO:0000256" key="9">
    <source>
        <dbReference type="ARBA" id="ARBA00022843"/>
    </source>
</evidence>
<feature type="binding site" evidence="11">
    <location>
        <position position="92"/>
    </location>
    <ligand>
        <name>ATP</name>
        <dbReference type="ChEBI" id="CHEBI:30616"/>
    </ligand>
</feature>
<dbReference type="InterPro" id="IPR011009">
    <property type="entry name" value="Kinase-like_dom_sf"/>
</dbReference>
<evidence type="ECO:0000256" key="5">
    <source>
        <dbReference type="ARBA" id="ARBA00022741"/>
    </source>
</evidence>
<dbReference type="InterPro" id="IPR017441">
    <property type="entry name" value="Protein_kinase_ATP_BS"/>
</dbReference>
<evidence type="ECO:0000256" key="7">
    <source>
        <dbReference type="ARBA" id="ARBA00022840"/>
    </source>
</evidence>
<dbReference type="Gene3D" id="1.10.510.10">
    <property type="entry name" value="Transferase(Phosphotransferase) domain 1"/>
    <property type="match status" value="1"/>
</dbReference>
<dbReference type="SUPFAM" id="SSF56112">
    <property type="entry name" value="Protein kinase-like (PK-like)"/>
    <property type="match status" value="1"/>
</dbReference>
<accession>A0AAD9KPT2</accession>
<dbReference type="PANTHER" id="PTHR24346:SF102">
    <property type="entry name" value="TESTIS-SPECIFIC SERINE_THREONINE-PROTEIN KINASE 1"/>
    <property type="match status" value="1"/>
</dbReference>
<comment type="caution">
    <text evidence="14">The sequence shown here is derived from an EMBL/GenBank/DDBJ whole genome shotgun (WGS) entry which is preliminary data.</text>
</comment>
<gene>
    <name evidence="14" type="ORF">NP493_749g00016</name>
</gene>
<sequence>MTICPGCSRSHHCFRHHDLNHLVPMGLRIFKSCVCSCVYEERQRKKKRSSYEKRTNASLKSFGYDIGKQIGVGAYSTVHEAYSPTQQRVAVKIIDKRKLVASSLRILSKYFDQEMQIQSKLDDVNIIKLFDTMEVGSKLYIFMELAEGGDLLEFINTHGLISETRSKRLFRELCMAVYHCHINLIAHRDLKCENVLLSKDMKVKLSDFGFACYCHKMSETYCGSAAYSAPEIIQEKPYNPMLSDSWSLGVILFTMVSATMPFEETNLNRLVTNQLRRNWHFPRHAIKILSEEVMELVADILEPDAKLRPSVTQIIESRWLSPSAVRKTTASSTAKNEV</sequence>
<dbReference type="Proteomes" id="UP001209878">
    <property type="component" value="Unassembled WGS sequence"/>
</dbReference>
<keyword evidence="4" id="KW-0479">Metal-binding</keyword>
<keyword evidence="3" id="KW-0597">Phosphoprotein</keyword>
<evidence type="ECO:0000313" key="15">
    <source>
        <dbReference type="Proteomes" id="UP001209878"/>
    </source>
</evidence>
<keyword evidence="5 11" id="KW-0547">Nucleotide-binding</keyword>
<keyword evidence="12" id="KW-0808">Transferase</keyword>
<dbReference type="PROSITE" id="PS50011">
    <property type="entry name" value="PROTEIN_KINASE_DOM"/>
    <property type="match status" value="1"/>
</dbReference>
<proteinExistence type="inferred from homology"/>
<evidence type="ECO:0000256" key="6">
    <source>
        <dbReference type="ARBA" id="ARBA00022782"/>
    </source>
</evidence>
<name>A0AAD9KPT2_RIDPI</name>
<dbReference type="GO" id="GO:0035556">
    <property type="term" value="P:intracellular signal transduction"/>
    <property type="evidence" value="ECO:0007669"/>
    <property type="project" value="TreeGrafter"/>
</dbReference>
<dbReference type="GO" id="GO:0005524">
    <property type="term" value="F:ATP binding"/>
    <property type="evidence" value="ECO:0007669"/>
    <property type="project" value="UniProtKB-UniRule"/>
</dbReference>
<dbReference type="GO" id="GO:0007283">
    <property type="term" value="P:spermatogenesis"/>
    <property type="evidence" value="ECO:0007669"/>
    <property type="project" value="UniProtKB-KW"/>
</dbReference>
<keyword evidence="12" id="KW-0418">Kinase</keyword>
<dbReference type="PROSITE" id="PS00108">
    <property type="entry name" value="PROTEIN_KINASE_ST"/>
    <property type="match status" value="1"/>
</dbReference>
<dbReference type="EMBL" id="JAODUO010000749">
    <property type="protein sequence ID" value="KAK2175109.1"/>
    <property type="molecule type" value="Genomic_DNA"/>
</dbReference>